<dbReference type="Gene3D" id="3.30.70.60">
    <property type="match status" value="1"/>
</dbReference>
<proteinExistence type="predicted"/>
<dbReference type="Proteomes" id="UP000002407">
    <property type="component" value="Chromosome"/>
</dbReference>
<dbReference type="InterPro" id="IPR007445">
    <property type="entry name" value="PilO"/>
</dbReference>
<keyword evidence="4" id="KW-1185">Reference proteome</keyword>
<sequence length="220" mass="25215">MKNNKSIFDQIDEFFATKKESDVKNYIVIALVLMVVIVYFAISPYSDEYFEAKEGALKDITAKLAKTDSDLASLSGPTGQDRNYMINENKGILRTDTSKLKNVRDSNRYFDAKLREVTNLTYSQENWAAFLDSLTALAENNNIKLKSLESEKQEITLQKIEPVLNITLNLEGDFNDLLRYVNKVEESKMIVDINQIDFNNTHDDRIGGKMNIAIWGMKYQ</sequence>
<dbReference type="HOGENOM" id="CLU_111597_0_0_7"/>
<accession>A7I275</accession>
<dbReference type="GO" id="GO:0043107">
    <property type="term" value="P:type IV pilus-dependent motility"/>
    <property type="evidence" value="ECO:0007669"/>
    <property type="project" value="InterPro"/>
</dbReference>
<dbReference type="GO" id="GO:0043683">
    <property type="term" value="P:type IV pilus assembly"/>
    <property type="evidence" value="ECO:0007669"/>
    <property type="project" value="InterPro"/>
</dbReference>
<dbReference type="KEGG" id="cha:CHAB381_1058"/>
<dbReference type="OrthoDB" id="5333854at2"/>
<dbReference type="STRING" id="360107.CHAB381_1058"/>
<dbReference type="Pfam" id="PF04350">
    <property type="entry name" value="PilO"/>
    <property type="match status" value="1"/>
</dbReference>
<evidence type="ECO:0000313" key="3">
    <source>
        <dbReference type="EMBL" id="ABS52497.1"/>
    </source>
</evidence>
<name>A7I275_CAMHC</name>
<dbReference type="RefSeq" id="WP_012108914.1">
    <property type="nucleotide sequence ID" value="NC_009714.1"/>
</dbReference>
<evidence type="ECO:0000256" key="2">
    <source>
        <dbReference type="SAM" id="Phobius"/>
    </source>
</evidence>
<gene>
    <name evidence="3" type="ordered locus">CHAB381_1058</name>
</gene>
<dbReference type="InterPro" id="IPR014717">
    <property type="entry name" value="Transl_elong_EF1B/ribsomal_bS6"/>
</dbReference>
<evidence type="ECO:0000313" key="4">
    <source>
        <dbReference type="Proteomes" id="UP000002407"/>
    </source>
</evidence>
<organism evidence="3 4">
    <name type="scientific">Campylobacter hominis (strain ATCC BAA-381 / DSM 21671 / CCUG 45161 / LMG 19568 / NCTC 13146 / CH001A)</name>
    <dbReference type="NCBI Taxonomy" id="360107"/>
    <lineage>
        <taxon>Bacteria</taxon>
        <taxon>Pseudomonadati</taxon>
        <taxon>Campylobacterota</taxon>
        <taxon>Epsilonproteobacteria</taxon>
        <taxon>Campylobacterales</taxon>
        <taxon>Campylobacteraceae</taxon>
        <taxon>Campylobacter</taxon>
    </lineage>
</organism>
<dbReference type="eggNOG" id="ENOG50318UX">
    <property type="taxonomic scope" value="Bacteria"/>
</dbReference>
<keyword evidence="2" id="KW-0812">Transmembrane</keyword>
<dbReference type="AlphaFoldDB" id="A7I275"/>
<dbReference type="EMBL" id="CP000776">
    <property type="protein sequence ID" value="ABS52497.1"/>
    <property type="molecule type" value="Genomic_DNA"/>
</dbReference>
<evidence type="ECO:0000256" key="1">
    <source>
        <dbReference type="SAM" id="Coils"/>
    </source>
</evidence>
<keyword evidence="1" id="KW-0175">Coiled coil</keyword>
<feature type="coiled-coil region" evidence="1">
    <location>
        <begin position="131"/>
        <end position="158"/>
    </location>
</feature>
<keyword evidence="2" id="KW-1133">Transmembrane helix</keyword>
<keyword evidence="2" id="KW-0472">Membrane</keyword>
<feature type="transmembrane region" description="Helical" evidence="2">
    <location>
        <begin position="25"/>
        <end position="42"/>
    </location>
</feature>
<reference evidence="4" key="1">
    <citation type="submission" date="2007-07" db="EMBL/GenBank/DDBJ databases">
        <title>Complete genome sequence of Campylobacter hominis ATCC BAA-381, a commensal isolated from the human gastrointestinal tract.</title>
        <authorList>
            <person name="Fouts D.E."/>
            <person name="Mongodin E.F."/>
            <person name="Puiu D."/>
            <person name="Sebastian Y."/>
            <person name="Miller W.G."/>
            <person name="Mandrell R.E."/>
            <person name="Nelson K.E."/>
        </authorList>
    </citation>
    <scope>NUCLEOTIDE SEQUENCE [LARGE SCALE GENOMIC DNA]</scope>
    <source>
        <strain evidence="4">ATCC BAA-381 / LMG 19568 / NCTC 13146 / CH001A</strain>
    </source>
</reference>
<protein>
    <submittedName>
        <fullName evidence="3">Uncharacterized protein</fullName>
    </submittedName>
</protein>